<accession>A0AA39X5C1</accession>
<dbReference type="EMBL" id="JAULSU010000002">
    <property type="protein sequence ID" value="KAK0627431.1"/>
    <property type="molecule type" value="Genomic_DNA"/>
</dbReference>
<feature type="chain" id="PRO_5041253768" description="Apple domain-containing protein" evidence="1">
    <location>
        <begin position="21"/>
        <end position="333"/>
    </location>
</feature>
<comment type="caution">
    <text evidence="2">The sequence shown here is derived from an EMBL/GenBank/DDBJ whole genome shotgun (WGS) entry which is preliminary data.</text>
</comment>
<keyword evidence="3" id="KW-1185">Reference proteome</keyword>
<gene>
    <name evidence="2" type="ORF">B0T14DRAFT_512601</name>
</gene>
<evidence type="ECO:0008006" key="4">
    <source>
        <dbReference type="Google" id="ProtNLM"/>
    </source>
</evidence>
<organism evidence="2 3">
    <name type="scientific">Immersiella caudata</name>
    <dbReference type="NCBI Taxonomy" id="314043"/>
    <lineage>
        <taxon>Eukaryota</taxon>
        <taxon>Fungi</taxon>
        <taxon>Dikarya</taxon>
        <taxon>Ascomycota</taxon>
        <taxon>Pezizomycotina</taxon>
        <taxon>Sordariomycetes</taxon>
        <taxon>Sordariomycetidae</taxon>
        <taxon>Sordariales</taxon>
        <taxon>Lasiosphaeriaceae</taxon>
        <taxon>Immersiella</taxon>
    </lineage>
</organism>
<evidence type="ECO:0000256" key="1">
    <source>
        <dbReference type="SAM" id="SignalP"/>
    </source>
</evidence>
<feature type="signal peptide" evidence="1">
    <location>
        <begin position="1"/>
        <end position="20"/>
    </location>
</feature>
<dbReference type="Proteomes" id="UP001175000">
    <property type="component" value="Unassembled WGS sequence"/>
</dbReference>
<keyword evidence="1" id="KW-0732">Signal</keyword>
<reference evidence="2" key="1">
    <citation type="submission" date="2023-06" db="EMBL/GenBank/DDBJ databases">
        <title>Genome-scale phylogeny and comparative genomics of the fungal order Sordariales.</title>
        <authorList>
            <consortium name="Lawrence Berkeley National Laboratory"/>
            <person name="Hensen N."/>
            <person name="Bonometti L."/>
            <person name="Westerberg I."/>
            <person name="Brannstrom I.O."/>
            <person name="Guillou S."/>
            <person name="Cros-Aarteil S."/>
            <person name="Calhoun S."/>
            <person name="Haridas S."/>
            <person name="Kuo A."/>
            <person name="Mondo S."/>
            <person name="Pangilinan J."/>
            <person name="Riley R."/>
            <person name="Labutti K."/>
            <person name="Andreopoulos B."/>
            <person name="Lipzen A."/>
            <person name="Chen C."/>
            <person name="Yanf M."/>
            <person name="Daum C."/>
            <person name="Ng V."/>
            <person name="Clum A."/>
            <person name="Steindorff A."/>
            <person name="Ohm R."/>
            <person name="Martin F."/>
            <person name="Silar P."/>
            <person name="Natvig D."/>
            <person name="Lalanne C."/>
            <person name="Gautier V."/>
            <person name="Ament-Velasquez S.L."/>
            <person name="Kruys A."/>
            <person name="Hutchinson M.I."/>
            <person name="Powell A.J."/>
            <person name="Barry K."/>
            <person name="Miller A.N."/>
            <person name="Grigoriev I.V."/>
            <person name="Debuchy R."/>
            <person name="Gladieux P."/>
            <person name="Thoren M.H."/>
            <person name="Johannesson H."/>
        </authorList>
    </citation>
    <scope>NUCLEOTIDE SEQUENCE</scope>
    <source>
        <strain evidence="2">CBS 606.72</strain>
    </source>
</reference>
<evidence type="ECO:0000313" key="2">
    <source>
        <dbReference type="EMBL" id="KAK0627431.1"/>
    </source>
</evidence>
<evidence type="ECO:0000313" key="3">
    <source>
        <dbReference type="Proteomes" id="UP001175000"/>
    </source>
</evidence>
<sequence>MHRPSGLAAVVAVGASLSTAFQFGDGTPFCGQQCGKALGNLVGSCRAPFPPSCIDNVHSQAVELCSSFLSLTATSFATTTGFTTVTITETDTVESTVIETSTTTTDTTATEISTSIIITLSTTTTTTYIPPPIVTVTVKRRGGASPSCPDLATRTSWLTHRPSKLSSLCSRLGITATTIGSTLTATSTATSSDTTTTTEISTSTTLEISTSITTFTSTTVTTSSTIATSTATVDYCDSSVAVSLEEGNTGVGNVVLSPGGINNANECCRLCWNTLDCVASAFNSLGQCQLLVKSDPGTGGPVSAQCPLGVDEVIVYVPLEGSNIFRGPCGPLL</sequence>
<protein>
    <recommendedName>
        <fullName evidence="4">Apple domain-containing protein</fullName>
    </recommendedName>
</protein>
<dbReference type="AlphaFoldDB" id="A0AA39X5C1"/>
<name>A0AA39X5C1_9PEZI</name>
<proteinExistence type="predicted"/>